<dbReference type="RefSeq" id="WP_081156024.1">
    <property type="nucleotide sequence ID" value="NZ_LVYD01000124.1"/>
</dbReference>
<sequence>MNKENRYNIVRIFIEKGDIKTIPEIFDYIPKSVVSTELRTNNNRFTRLINDPLEFKLIELSKIARAIGIETRVLVNMALQDEHRRPGRGKRTGK</sequence>
<comment type="caution">
    <text evidence="1">The sequence shown here is derived from an EMBL/GenBank/DDBJ whole genome shotgun (WGS) entry which is preliminary data.</text>
</comment>
<dbReference type="AlphaFoldDB" id="A0A1V9FFE9"/>
<gene>
    <name evidence="1" type="ORF">A3860_10860</name>
</gene>
<keyword evidence="2" id="KW-1185">Reference proteome</keyword>
<evidence type="ECO:0008006" key="3">
    <source>
        <dbReference type="Google" id="ProtNLM"/>
    </source>
</evidence>
<evidence type="ECO:0000313" key="1">
    <source>
        <dbReference type="EMBL" id="OQP57060.1"/>
    </source>
</evidence>
<name>A0A1V9FFE9_9BACT</name>
<protein>
    <recommendedName>
        <fullName evidence="3">HTH cro/C1-type domain-containing protein</fullName>
    </recommendedName>
</protein>
<reference evidence="1 2" key="1">
    <citation type="submission" date="2016-03" db="EMBL/GenBank/DDBJ databases">
        <title>Niastella vici sp. nov., isolated from farmland soil.</title>
        <authorList>
            <person name="Chen L."/>
            <person name="Wang D."/>
            <person name="Yang S."/>
            <person name="Wang G."/>
        </authorList>
    </citation>
    <scope>NUCLEOTIDE SEQUENCE [LARGE SCALE GENOMIC DNA]</scope>
    <source>
        <strain evidence="1 2">DJ57</strain>
    </source>
</reference>
<dbReference type="EMBL" id="LVYD01000124">
    <property type="protein sequence ID" value="OQP57060.1"/>
    <property type="molecule type" value="Genomic_DNA"/>
</dbReference>
<dbReference type="OrthoDB" id="676945at2"/>
<accession>A0A1V9FFE9</accession>
<dbReference type="STRING" id="1703345.A3860_10860"/>
<evidence type="ECO:0000313" key="2">
    <source>
        <dbReference type="Proteomes" id="UP000192796"/>
    </source>
</evidence>
<dbReference type="Proteomes" id="UP000192796">
    <property type="component" value="Unassembled WGS sequence"/>
</dbReference>
<proteinExistence type="predicted"/>
<organism evidence="1 2">
    <name type="scientific">Niastella vici</name>
    <dbReference type="NCBI Taxonomy" id="1703345"/>
    <lineage>
        <taxon>Bacteria</taxon>
        <taxon>Pseudomonadati</taxon>
        <taxon>Bacteroidota</taxon>
        <taxon>Chitinophagia</taxon>
        <taxon>Chitinophagales</taxon>
        <taxon>Chitinophagaceae</taxon>
        <taxon>Niastella</taxon>
    </lineage>
</organism>